<dbReference type="InterPro" id="IPR011701">
    <property type="entry name" value="MFS"/>
</dbReference>
<feature type="transmembrane region" description="Helical" evidence="11">
    <location>
        <begin position="283"/>
        <end position="302"/>
    </location>
</feature>
<feature type="domain" description="Major facilitator superfamily (MFS) profile" evidence="12">
    <location>
        <begin position="12"/>
        <end position="416"/>
    </location>
</feature>
<evidence type="ECO:0000256" key="1">
    <source>
        <dbReference type="ARBA" id="ARBA00003321"/>
    </source>
</evidence>
<keyword evidence="9 11" id="KW-1133">Transmembrane helix</keyword>
<dbReference type="PANTHER" id="PTHR43702:SF3">
    <property type="entry name" value="PROTEIN TSGA"/>
    <property type="match status" value="1"/>
</dbReference>
<dbReference type="CDD" id="cd17394">
    <property type="entry name" value="MFS_FucP_like"/>
    <property type="match status" value="1"/>
</dbReference>
<evidence type="ECO:0000256" key="2">
    <source>
        <dbReference type="ARBA" id="ARBA00004429"/>
    </source>
</evidence>
<dbReference type="PANTHER" id="PTHR43702">
    <property type="entry name" value="L-FUCOSE-PROTON SYMPORTER"/>
    <property type="match status" value="1"/>
</dbReference>
<reference evidence="13" key="1">
    <citation type="submission" date="2022-09" db="EMBL/GenBank/DDBJ databases">
        <title>Tahibacter sp. nov., isolated from a fresh water.</title>
        <authorList>
            <person name="Baek J.H."/>
            <person name="Lee J.K."/>
            <person name="Kim J.M."/>
            <person name="Jeon C.O."/>
        </authorList>
    </citation>
    <scope>NUCLEOTIDE SEQUENCE</scope>
    <source>
        <strain evidence="13">W38</strain>
    </source>
</reference>
<evidence type="ECO:0000256" key="3">
    <source>
        <dbReference type="ARBA" id="ARBA00009120"/>
    </source>
</evidence>
<feature type="transmembrane region" description="Helical" evidence="11">
    <location>
        <begin position="309"/>
        <end position="326"/>
    </location>
</feature>
<dbReference type="InterPro" id="IPR036259">
    <property type="entry name" value="MFS_trans_sf"/>
</dbReference>
<sequence length="432" mass="45478">MPPARTASTRVALVVVTSIFFMWGLLTSLNDVLIPHLKAVFDLNYTRAMLVQFAFFGAYLLVSIPAGKVVDRVGYKQGIVIGLLVAGAGALLFLPAAASRSYEVFLGALFILASGIVLLQVSANPYVSLLGDPRHAASRLNLAQAFNSLGHAVSLPLGGMLILGGTVLGADAIAALAPADLAAYQLGQAKAVQIPYAGLALILLALAGGVWAFQLPALREATEAAARQKHRFADVLRHAHVRWGVLAIFLYVGAEVAIGSIMVNYLAQPSIGNMDAATAAERYVVLYPLGAMLGRFLGSALLRRVDVRLMLAAFAGMAALLLGVTMTTEGRVAMWSVIAIGLFNSILFPTIFTLAIERLGPLTEKASSLLVMAIFGGAVVPLLQGAAADRFGVQSSFTVPLLCYVYIAWYAWRGSRVTGTVSAPAPAQAVRA</sequence>
<dbReference type="Pfam" id="PF07690">
    <property type="entry name" value="MFS_1"/>
    <property type="match status" value="1"/>
</dbReference>
<organism evidence="13 14">
    <name type="scientific">Tahibacter amnicola</name>
    <dbReference type="NCBI Taxonomy" id="2976241"/>
    <lineage>
        <taxon>Bacteria</taxon>
        <taxon>Pseudomonadati</taxon>
        <taxon>Pseudomonadota</taxon>
        <taxon>Gammaproteobacteria</taxon>
        <taxon>Lysobacterales</taxon>
        <taxon>Rhodanobacteraceae</taxon>
        <taxon>Tahibacter</taxon>
    </lineage>
</organism>
<feature type="transmembrane region" description="Helical" evidence="11">
    <location>
        <begin position="148"/>
        <end position="176"/>
    </location>
</feature>
<feature type="transmembrane region" description="Helical" evidence="11">
    <location>
        <begin position="104"/>
        <end position="127"/>
    </location>
</feature>
<dbReference type="PROSITE" id="PS50850">
    <property type="entry name" value="MFS"/>
    <property type="match status" value="1"/>
</dbReference>
<keyword evidence="8 11" id="KW-0812">Transmembrane</keyword>
<evidence type="ECO:0000259" key="12">
    <source>
        <dbReference type="PROSITE" id="PS50850"/>
    </source>
</evidence>
<evidence type="ECO:0000256" key="9">
    <source>
        <dbReference type="ARBA" id="ARBA00022989"/>
    </source>
</evidence>
<protein>
    <submittedName>
        <fullName evidence="13">Sugar MFS transporter</fullName>
    </submittedName>
</protein>
<feature type="transmembrane region" description="Helical" evidence="11">
    <location>
        <begin position="393"/>
        <end position="412"/>
    </location>
</feature>
<keyword evidence="7" id="KW-0762">Sugar transport</keyword>
<feature type="transmembrane region" description="Helical" evidence="11">
    <location>
        <begin position="79"/>
        <end position="98"/>
    </location>
</feature>
<feature type="transmembrane region" description="Helical" evidence="11">
    <location>
        <begin position="368"/>
        <end position="387"/>
    </location>
</feature>
<feature type="transmembrane region" description="Helical" evidence="11">
    <location>
        <begin position="239"/>
        <end position="263"/>
    </location>
</feature>
<keyword evidence="4" id="KW-0813">Transport</keyword>
<dbReference type="Proteomes" id="UP001064632">
    <property type="component" value="Chromosome"/>
</dbReference>
<keyword evidence="6" id="KW-0997">Cell inner membrane</keyword>
<keyword evidence="10 11" id="KW-0472">Membrane</keyword>
<dbReference type="NCBIfam" id="TIGR01272">
    <property type="entry name" value="gluP"/>
    <property type="match status" value="1"/>
</dbReference>
<gene>
    <name evidence="13" type="ORF">N4264_12590</name>
</gene>
<evidence type="ECO:0000313" key="14">
    <source>
        <dbReference type="Proteomes" id="UP001064632"/>
    </source>
</evidence>
<evidence type="ECO:0000256" key="6">
    <source>
        <dbReference type="ARBA" id="ARBA00022519"/>
    </source>
</evidence>
<dbReference type="RefSeq" id="WP_261697382.1">
    <property type="nucleotide sequence ID" value="NZ_CP104694.1"/>
</dbReference>
<dbReference type="InterPro" id="IPR050375">
    <property type="entry name" value="MFS_TsgA-like"/>
</dbReference>
<evidence type="ECO:0000256" key="5">
    <source>
        <dbReference type="ARBA" id="ARBA00022475"/>
    </source>
</evidence>
<dbReference type="Gene3D" id="1.20.1250.20">
    <property type="entry name" value="MFS general substrate transporter like domains"/>
    <property type="match status" value="2"/>
</dbReference>
<dbReference type="InterPro" id="IPR020846">
    <property type="entry name" value="MFS_dom"/>
</dbReference>
<dbReference type="SUPFAM" id="SSF103473">
    <property type="entry name" value="MFS general substrate transporter"/>
    <property type="match status" value="1"/>
</dbReference>
<comment type="similarity">
    <text evidence="3">Belongs to the major facilitator superfamily. FHS transporter (TC 2.A.1.7) family.</text>
</comment>
<evidence type="ECO:0000256" key="10">
    <source>
        <dbReference type="ARBA" id="ARBA00023136"/>
    </source>
</evidence>
<name>A0ABY6BLS2_9GAMM</name>
<keyword evidence="14" id="KW-1185">Reference proteome</keyword>
<evidence type="ECO:0000256" key="7">
    <source>
        <dbReference type="ARBA" id="ARBA00022597"/>
    </source>
</evidence>
<evidence type="ECO:0000313" key="13">
    <source>
        <dbReference type="EMBL" id="UXI70432.1"/>
    </source>
</evidence>
<evidence type="ECO:0000256" key="8">
    <source>
        <dbReference type="ARBA" id="ARBA00022692"/>
    </source>
</evidence>
<feature type="transmembrane region" description="Helical" evidence="11">
    <location>
        <begin position="12"/>
        <end position="29"/>
    </location>
</feature>
<dbReference type="EMBL" id="CP104694">
    <property type="protein sequence ID" value="UXI70432.1"/>
    <property type="molecule type" value="Genomic_DNA"/>
</dbReference>
<comment type="subcellular location">
    <subcellularLocation>
        <location evidence="2">Cell inner membrane</location>
        <topology evidence="2">Multi-pass membrane protein</topology>
    </subcellularLocation>
</comment>
<comment type="function">
    <text evidence="1">Intake of glucose and galactose.</text>
</comment>
<evidence type="ECO:0000256" key="4">
    <source>
        <dbReference type="ARBA" id="ARBA00022448"/>
    </source>
</evidence>
<feature type="transmembrane region" description="Helical" evidence="11">
    <location>
        <begin position="49"/>
        <end position="67"/>
    </location>
</feature>
<dbReference type="InterPro" id="IPR005964">
    <property type="entry name" value="Glc/Gal_transptr_bac"/>
</dbReference>
<feature type="transmembrane region" description="Helical" evidence="11">
    <location>
        <begin position="332"/>
        <end position="356"/>
    </location>
</feature>
<accession>A0ABY6BLS2</accession>
<evidence type="ECO:0000256" key="11">
    <source>
        <dbReference type="SAM" id="Phobius"/>
    </source>
</evidence>
<feature type="transmembrane region" description="Helical" evidence="11">
    <location>
        <begin position="196"/>
        <end position="218"/>
    </location>
</feature>
<keyword evidence="5" id="KW-1003">Cell membrane</keyword>
<proteinExistence type="inferred from homology"/>